<gene>
    <name evidence="2" type="ORF">GAH_01325</name>
</gene>
<evidence type="ECO:0000313" key="3">
    <source>
        <dbReference type="Proteomes" id="UP000034723"/>
    </source>
</evidence>
<dbReference type="GO" id="GO:0003677">
    <property type="term" value="F:DNA binding"/>
    <property type="evidence" value="ECO:0007669"/>
    <property type="project" value="InterPro"/>
</dbReference>
<organism evidence="2 3">
    <name type="scientific">Geoglobus ahangari</name>
    <dbReference type="NCBI Taxonomy" id="113653"/>
    <lineage>
        <taxon>Archaea</taxon>
        <taxon>Methanobacteriati</taxon>
        <taxon>Methanobacteriota</taxon>
        <taxon>Archaeoglobi</taxon>
        <taxon>Archaeoglobales</taxon>
        <taxon>Archaeoglobaceae</taxon>
        <taxon>Geoglobus</taxon>
    </lineage>
</organism>
<dbReference type="SUPFAM" id="SSF89447">
    <property type="entry name" value="AbrB/MazE/MraZ-like"/>
    <property type="match status" value="1"/>
</dbReference>
<dbReference type="NCBIfam" id="TIGR01439">
    <property type="entry name" value="lp_hng_hel_AbrB"/>
    <property type="match status" value="1"/>
</dbReference>
<reference evidence="2 3" key="1">
    <citation type="submission" date="2015-04" db="EMBL/GenBank/DDBJ databases">
        <title>The complete genome sequence of the hyperthermophilic, obligate iron-reducing archaeon Geoglobus ahangari strain 234T.</title>
        <authorList>
            <person name="Manzella M.P."/>
            <person name="Holmes D.E."/>
            <person name="Rocheleau J.M."/>
            <person name="Chung A."/>
            <person name="Reguera G."/>
            <person name="Kashefi K."/>
        </authorList>
    </citation>
    <scope>NUCLEOTIDE SEQUENCE [LARGE SCALE GENOMIC DNA]</scope>
    <source>
        <strain evidence="2 3">234</strain>
    </source>
</reference>
<sequence length="91" mass="10634">MARSKIDRFGRILIPKEIRRNLGIEDEVEVEVEVRGGKILIAIEDRDLKKRVEELIDHLKNRAPKPFVSDTEVEGKWYSAEFSMRKLGLKE</sequence>
<dbReference type="KEGG" id="gah:GAH_01325"/>
<dbReference type="AlphaFoldDB" id="A0A0F7IF67"/>
<dbReference type="STRING" id="113653.GAH_01325"/>
<name>A0A0F7IF67_9EURY</name>
<feature type="domain" description="SpoVT-AbrB" evidence="1">
    <location>
        <begin position="1"/>
        <end position="46"/>
    </location>
</feature>
<dbReference type="RefSeq" id="WP_048095499.1">
    <property type="nucleotide sequence ID" value="NZ_CP011267.1"/>
</dbReference>
<accession>A0A0F7IF67</accession>
<keyword evidence="3" id="KW-1185">Reference proteome</keyword>
<dbReference type="EMBL" id="CP011267">
    <property type="protein sequence ID" value="AKG91373.1"/>
    <property type="molecule type" value="Genomic_DNA"/>
</dbReference>
<dbReference type="InParanoid" id="A0A0F7IF67"/>
<dbReference type="SMART" id="SM00966">
    <property type="entry name" value="SpoVT_AbrB"/>
    <property type="match status" value="1"/>
</dbReference>
<dbReference type="Pfam" id="PF04014">
    <property type="entry name" value="MazE_antitoxin"/>
    <property type="match status" value="1"/>
</dbReference>
<dbReference type="Gene3D" id="2.10.260.10">
    <property type="match status" value="1"/>
</dbReference>
<proteinExistence type="predicted"/>
<dbReference type="Proteomes" id="UP000034723">
    <property type="component" value="Chromosome"/>
</dbReference>
<evidence type="ECO:0000259" key="1">
    <source>
        <dbReference type="PROSITE" id="PS51740"/>
    </source>
</evidence>
<dbReference type="OrthoDB" id="51406at2157"/>
<dbReference type="HOGENOM" id="CLU_2433719_0_0_2"/>
<dbReference type="GeneID" id="24803897"/>
<evidence type="ECO:0000313" key="2">
    <source>
        <dbReference type="EMBL" id="AKG91373.1"/>
    </source>
</evidence>
<protein>
    <submittedName>
        <fullName evidence="2">Looped-hinge helix DNA binding domain, AbrB family</fullName>
    </submittedName>
</protein>
<dbReference type="PROSITE" id="PS51740">
    <property type="entry name" value="SPOVT_ABRB"/>
    <property type="match status" value="1"/>
</dbReference>
<dbReference type="InterPro" id="IPR007159">
    <property type="entry name" value="SpoVT-AbrB_dom"/>
</dbReference>
<dbReference type="InterPro" id="IPR037914">
    <property type="entry name" value="SpoVT-AbrB_sf"/>
</dbReference>